<dbReference type="InterPro" id="IPR032675">
    <property type="entry name" value="LRR_dom_sf"/>
</dbReference>
<dbReference type="SUPFAM" id="SSF52047">
    <property type="entry name" value="RNI-like"/>
    <property type="match status" value="1"/>
</dbReference>
<reference evidence="1 2" key="1">
    <citation type="submission" date="2024-03" db="EMBL/GenBank/DDBJ databases">
        <title>The Acrasis kona genome and developmental transcriptomes reveal deep origins of eukaryotic multicellular pathways.</title>
        <authorList>
            <person name="Sheikh S."/>
            <person name="Fu C.-J."/>
            <person name="Brown M.W."/>
            <person name="Baldauf S.L."/>
        </authorList>
    </citation>
    <scope>NUCLEOTIDE SEQUENCE [LARGE SCALE GENOMIC DNA]</scope>
    <source>
        <strain evidence="1 2">ATCC MYA-3509</strain>
    </source>
</reference>
<dbReference type="Gene3D" id="3.80.10.10">
    <property type="entry name" value="Ribonuclease Inhibitor"/>
    <property type="match status" value="1"/>
</dbReference>
<sequence>KLNIHSCTLLKVIFDVGHEKKAVQNQFKLYSLTLFSSTNNVINRDLWLSIILSLSAHHLRSLSLTFLQKSMVLRDIELVRLSSLFVNLRHCVLNISVSNVASGITVESKSLKTLNLHVEAAESILIKCDNLRELDITNEISTVIKSPRLQLLSCSHINKFSKISFQPSSLEVQGSKKPMLSSLNQLDLKNIREMNISKLLSSDFDVINLTHLNLSISVLDHQFNNDTFQHLLNKCRKLIKINVESQHGMSQVVLSDMRDLSCVRIKSATLRTVSLNKLPKLTSISLHFCDSFHSFVFEPQVSPKSLPGTRTIQPAAISPDCFAPNLLFVDLRLTAIGNFACCRLMSRCPKLICIRVDFCKKLTTSFKTLLTKANQNGDFDTAREKGELLSGDVVKKKEKSSSKKKKNAVIEIL</sequence>
<organism evidence="1 2">
    <name type="scientific">Acrasis kona</name>
    <dbReference type="NCBI Taxonomy" id="1008807"/>
    <lineage>
        <taxon>Eukaryota</taxon>
        <taxon>Discoba</taxon>
        <taxon>Heterolobosea</taxon>
        <taxon>Tetramitia</taxon>
        <taxon>Eutetramitia</taxon>
        <taxon>Acrasidae</taxon>
        <taxon>Acrasis</taxon>
    </lineage>
</organism>
<dbReference type="EMBL" id="JAOPGA020000299">
    <property type="protein sequence ID" value="KAL0478052.1"/>
    <property type="molecule type" value="Genomic_DNA"/>
</dbReference>
<comment type="caution">
    <text evidence="1">The sequence shown here is derived from an EMBL/GenBank/DDBJ whole genome shotgun (WGS) entry which is preliminary data.</text>
</comment>
<proteinExistence type="predicted"/>
<dbReference type="AlphaFoldDB" id="A0AAW2YLC7"/>
<name>A0AAW2YLC7_9EUKA</name>
<protein>
    <submittedName>
        <fullName evidence="1">Uncharacterized protein</fullName>
    </submittedName>
</protein>
<keyword evidence="2" id="KW-1185">Reference proteome</keyword>
<evidence type="ECO:0000313" key="2">
    <source>
        <dbReference type="Proteomes" id="UP001431209"/>
    </source>
</evidence>
<dbReference type="Proteomes" id="UP001431209">
    <property type="component" value="Unassembled WGS sequence"/>
</dbReference>
<evidence type="ECO:0000313" key="1">
    <source>
        <dbReference type="EMBL" id="KAL0478052.1"/>
    </source>
</evidence>
<accession>A0AAW2YLC7</accession>
<gene>
    <name evidence="1" type="ORF">AKO1_005411</name>
</gene>
<feature type="non-terminal residue" evidence="1">
    <location>
        <position position="1"/>
    </location>
</feature>